<comment type="similarity">
    <text evidence="8">Belongs to the phosphofructokinase type A (PFKA) family. PPi-dependent PFK group II subfamily. Clade 'B2' sub-subfamily.</text>
</comment>
<evidence type="ECO:0000256" key="7">
    <source>
        <dbReference type="ARBA" id="ARBA00048072"/>
    </source>
</evidence>
<feature type="binding site" evidence="8">
    <location>
        <begin position="299"/>
        <end position="302"/>
    </location>
    <ligand>
        <name>substrate</name>
    </ligand>
</feature>
<dbReference type="Proteomes" id="UP001556220">
    <property type="component" value="Unassembled WGS sequence"/>
</dbReference>
<dbReference type="PRINTS" id="PR00476">
    <property type="entry name" value="PHFRCTKINASE"/>
</dbReference>
<evidence type="ECO:0000313" key="10">
    <source>
        <dbReference type="EMBL" id="MEW9573609.1"/>
    </source>
</evidence>
<dbReference type="SUPFAM" id="SSF53784">
    <property type="entry name" value="Phosphofructokinase"/>
    <property type="match status" value="1"/>
</dbReference>
<comment type="function">
    <text evidence="2 8">Catalyzes the phosphorylation of D-fructose 6-phosphate, the first committing step of glycolysis. Uses inorganic phosphate (PPi) as phosphoryl donor instead of ATP like common ATP-dependent phosphofructokinases (ATP-PFKs), which renders the reaction reversible, and can thus function both in glycolysis and gluconeogenesis. Consistently, PPi-PFK can replace the enzymes of both the forward (ATP-PFK) and reverse (fructose-bisphosphatase (FBPase)) reactions.</text>
</comment>
<feature type="domain" description="Phosphofructokinase" evidence="9">
    <location>
        <begin position="12"/>
        <end position="295"/>
    </location>
</feature>
<feature type="site" description="Important for catalytic activity; stabilizes the transition state when the phosphoryl donor is PPi" evidence="8">
    <location>
        <position position="143"/>
    </location>
</feature>
<dbReference type="Gene3D" id="3.40.50.450">
    <property type="match status" value="1"/>
</dbReference>
<comment type="activity regulation">
    <text evidence="8">Non-allosteric.</text>
</comment>
<comment type="subcellular location">
    <subcellularLocation>
        <location evidence="8">Cytoplasm</location>
    </subcellularLocation>
</comment>
<dbReference type="InterPro" id="IPR050929">
    <property type="entry name" value="PFKA"/>
</dbReference>
<evidence type="ECO:0000256" key="3">
    <source>
        <dbReference type="ARBA" id="ARBA00022679"/>
    </source>
</evidence>
<evidence type="ECO:0000256" key="5">
    <source>
        <dbReference type="ARBA" id="ARBA00022777"/>
    </source>
</evidence>
<comment type="caution">
    <text evidence="10">The sequence shown here is derived from an EMBL/GenBank/DDBJ whole genome shotgun (WGS) entry which is preliminary data.</text>
</comment>
<keyword evidence="8" id="KW-0324">Glycolysis</keyword>
<dbReference type="InterPro" id="IPR022953">
    <property type="entry name" value="ATP_PFK"/>
</dbReference>
<dbReference type="RefSeq" id="WP_367855658.1">
    <property type="nucleotide sequence ID" value="NZ_JBFOHK010000005.1"/>
</dbReference>
<evidence type="ECO:0000256" key="2">
    <source>
        <dbReference type="ARBA" id="ARBA00003138"/>
    </source>
</evidence>
<keyword evidence="6 8" id="KW-0460">Magnesium</keyword>
<evidence type="ECO:0000313" key="11">
    <source>
        <dbReference type="Proteomes" id="UP001556220"/>
    </source>
</evidence>
<proteinExistence type="inferred from homology"/>
<dbReference type="PIRSF" id="PIRSF036483">
    <property type="entry name" value="PFK_XF0274"/>
    <property type="match status" value="1"/>
</dbReference>
<evidence type="ECO:0000256" key="4">
    <source>
        <dbReference type="ARBA" id="ARBA00022723"/>
    </source>
</evidence>
<comment type="subunit">
    <text evidence="8">Homodimer.</text>
</comment>
<keyword evidence="8" id="KW-0963">Cytoplasm</keyword>
<accession>A0ABV3QIV6</accession>
<dbReference type="InterPro" id="IPR035966">
    <property type="entry name" value="PKF_sf"/>
</dbReference>
<dbReference type="EMBL" id="JBFOHK010000005">
    <property type="protein sequence ID" value="MEW9573609.1"/>
    <property type="molecule type" value="Genomic_DNA"/>
</dbReference>
<gene>
    <name evidence="8" type="primary">pfp</name>
    <name evidence="10" type="ORF">ABQJ54_17785</name>
</gene>
<evidence type="ECO:0000256" key="8">
    <source>
        <dbReference type="HAMAP-Rule" id="MF_01978"/>
    </source>
</evidence>
<dbReference type="InterPro" id="IPR000023">
    <property type="entry name" value="Phosphofructokinase_dom"/>
</dbReference>
<reference evidence="10 11" key="1">
    <citation type="submission" date="2024-06" db="EMBL/GenBank/DDBJ databases">
        <authorList>
            <person name="Woo H."/>
        </authorList>
    </citation>
    <scope>NUCLEOTIDE SEQUENCE [LARGE SCALE GENOMIC DNA]</scope>
    <source>
        <strain evidence="10 11">Si-c</strain>
    </source>
</reference>
<dbReference type="InterPro" id="IPR011404">
    <property type="entry name" value="PPi-PFK"/>
</dbReference>
<keyword evidence="3 8" id="KW-0808">Transferase</keyword>
<feature type="site" description="Important for catalytic activity and substrate specificity; stabilizes the transition state when the phosphoryl donor is PPi; prevents ATP from binding by mimicking the alpha-phosphate group of ATP" evidence="8">
    <location>
        <position position="117"/>
    </location>
</feature>
<evidence type="ECO:0000256" key="6">
    <source>
        <dbReference type="ARBA" id="ARBA00022842"/>
    </source>
</evidence>
<dbReference type="Gene3D" id="3.40.50.460">
    <property type="entry name" value="Phosphofructokinase domain"/>
    <property type="match status" value="1"/>
</dbReference>
<sequence>MPTRNATSGRLLYAQSGGVTAVINATAAGVIEAARARGVAVYAARNGILGALREELIDTAKESKAAIAALRHTPGGAFGSCRYKLKSLEANRAEYERLIEVFRAHDIRWFLYNGGNDSADTALKLSQIGKALGYDIRCIGVPKTVDNDLAVTDCCPGFGSVAKYTAVSTLEASLDVASMASTSTKVFILEVMGRHAGWIAAAAGLAGEGADAPPHLILFPENVFDEAAFLAKVKATVERVGWCTVVASEGIRNAAGQFLADAGTRDAFGHVQLGGVAPTLAGLVKGRLGYKVHWALPDYLQRSARHLASKVDAEQAYAVGKAAVDCALAGMNAVMPVIVRNSDSPYRWKIEPAPLAKIANREKKLPRGFIRKDGFGITAAARRHLAPLIAGEAPPPNGKDGLPAYVQLKNLPVAKKLAAWSPDKP</sequence>
<comment type="catalytic activity">
    <reaction evidence="7 8">
        <text>beta-D-fructose 6-phosphate + diphosphate = beta-D-fructose 1,6-bisphosphate + phosphate + H(+)</text>
        <dbReference type="Rhea" id="RHEA:13613"/>
        <dbReference type="ChEBI" id="CHEBI:15378"/>
        <dbReference type="ChEBI" id="CHEBI:32966"/>
        <dbReference type="ChEBI" id="CHEBI:33019"/>
        <dbReference type="ChEBI" id="CHEBI:43474"/>
        <dbReference type="ChEBI" id="CHEBI:57634"/>
        <dbReference type="EC" id="2.7.1.90"/>
    </reaction>
</comment>
<evidence type="ECO:0000259" key="9">
    <source>
        <dbReference type="Pfam" id="PF00365"/>
    </source>
</evidence>
<keyword evidence="5 8" id="KW-0418">Kinase</keyword>
<name>A0ABV3QIV6_9GAMM</name>
<feature type="active site" description="Proton acceptor" evidence="8">
    <location>
        <position position="146"/>
    </location>
</feature>
<dbReference type="PANTHER" id="PTHR45770">
    <property type="entry name" value="ATP-DEPENDENT 6-PHOSPHOFRUCTOKINASE 1"/>
    <property type="match status" value="1"/>
</dbReference>
<dbReference type="Pfam" id="PF00365">
    <property type="entry name" value="PFK"/>
    <property type="match status" value="1"/>
</dbReference>
<feature type="binding site" evidence="8">
    <location>
        <position position="18"/>
    </location>
    <ligand>
        <name>diphosphate</name>
        <dbReference type="ChEBI" id="CHEBI:33019"/>
    </ligand>
</feature>
<feature type="binding site" evidence="8">
    <location>
        <position position="116"/>
    </location>
    <ligand>
        <name>Mg(2+)</name>
        <dbReference type="ChEBI" id="CHEBI:18420"/>
        <note>catalytic</note>
    </ligand>
</feature>
<keyword evidence="11" id="KW-1185">Reference proteome</keyword>
<dbReference type="NCBIfam" id="NF010675">
    <property type="entry name" value="PRK14072.1"/>
    <property type="match status" value="1"/>
</dbReference>
<protein>
    <recommendedName>
        <fullName evidence="8">Pyrophosphate--fructose 6-phosphate 1-phosphotransferase</fullName>
        <ecNumber evidence="8">2.7.1.90</ecNumber>
    </recommendedName>
    <alternativeName>
        <fullName evidence="8">6-phosphofructokinase, pyrophosphate dependent</fullName>
    </alternativeName>
    <alternativeName>
        <fullName evidence="8">PPi-dependent phosphofructokinase</fullName>
        <shortName evidence="8">PPi-PFK</shortName>
    </alternativeName>
    <alternativeName>
        <fullName evidence="8">Pyrophosphate-dependent 6-phosphofructose-1-kinase</fullName>
    </alternativeName>
</protein>
<dbReference type="EC" id="2.7.1.90" evidence="8"/>
<comment type="cofactor">
    <cofactor evidence="1 8">
        <name>Mg(2+)</name>
        <dbReference type="ChEBI" id="CHEBI:18420"/>
    </cofactor>
</comment>
<organism evidence="10 11">
    <name type="scientific">Rhodanobacter lycopersici</name>
    <dbReference type="NCBI Taxonomy" id="3162487"/>
    <lineage>
        <taxon>Bacteria</taxon>
        <taxon>Pseudomonadati</taxon>
        <taxon>Pseudomonadota</taxon>
        <taxon>Gammaproteobacteria</taxon>
        <taxon>Lysobacterales</taxon>
        <taxon>Rhodanobacteraceae</taxon>
        <taxon>Rhodanobacter</taxon>
    </lineage>
</organism>
<feature type="binding site" evidence="8">
    <location>
        <begin position="192"/>
        <end position="194"/>
    </location>
    <ligand>
        <name>substrate</name>
    </ligand>
</feature>
<dbReference type="HAMAP" id="MF_01978">
    <property type="entry name" value="Phosphofructokinase_II_B2"/>
    <property type="match status" value="1"/>
</dbReference>
<feature type="binding site" evidence="8">
    <location>
        <begin position="144"/>
        <end position="146"/>
    </location>
    <ligand>
        <name>substrate</name>
    </ligand>
</feature>
<comment type="pathway">
    <text evidence="8">Carbohydrate degradation; glycolysis; D-glyceraldehyde 3-phosphate and glycerone phosphate from D-glucose: step 3/4.</text>
</comment>
<feature type="binding site" evidence="8">
    <location>
        <position position="249"/>
    </location>
    <ligand>
        <name>substrate</name>
    </ligand>
</feature>
<evidence type="ECO:0000256" key="1">
    <source>
        <dbReference type="ARBA" id="ARBA00001946"/>
    </source>
</evidence>
<keyword evidence="4 8" id="KW-0479">Metal-binding</keyword>